<dbReference type="Proteomes" id="UP000004474">
    <property type="component" value="Unassembled WGS sequence"/>
</dbReference>
<dbReference type="STRING" id="1210046.B277_12871"/>
<dbReference type="Pfam" id="PF18970">
    <property type="entry name" value="DUF5709"/>
    <property type="match status" value="1"/>
</dbReference>
<feature type="compositionally biased region" description="Basic and acidic residues" evidence="1">
    <location>
        <begin position="63"/>
        <end position="78"/>
    </location>
</feature>
<sequence length="168" mass="17752">MTMSEREDLDTDLTSYSLDDEDQLQPGDSLMGSGTADEDPLDAGYSPPDSARGSYAHGVTAAEQREGESIDQRLKQEEPDTTWEVDEPGRRGDDRIGGDDPDAIAAEDDWIGDSEVGDARAGRLVSPDEGAHDDTDDQAWGRDVGVDGGAASAEEAAVHIIGSGEDDA</sequence>
<feature type="domain" description="DUF5709" evidence="2">
    <location>
        <begin position="115"/>
        <end position="161"/>
    </location>
</feature>
<evidence type="ECO:0000256" key="1">
    <source>
        <dbReference type="SAM" id="MobiDB-lite"/>
    </source>
</evidence>
<dbReference type="EMBL" id="ALWX01000059">
    <property type="protein sequence ID" value="EKA60463.1"/>
    <property type="molecule type" value="Genomic_DNA"/>
</dbReference>
<dbReference type="eggNOG" id="ENOG5032UXC">
    <property type="taxonomic scope" value="Bacteria"/>
</dbReference>
<feature type="compositionally biased region" description="Acidic residues" evidence="1">
    <location>
        <begin position="99"/>
        <end position="116"/>
    </location>
</feature>
<evidence type="ECO:0000313" key="3">
    <source>
        <dbReference type="EMBL" id="EKA60463.1"/>
    </source>
</evidence>
<organism evidence="3 4">
    <name type="scientific">Janibacter hoylei PVAS-1</name>
    <dbReference type="NCBI Taxonomy" id="1210046"/>
    <lineage>
        <taxon>Bacteria</taxon>
        <taxon>Bacillati</taxon>
        <taxon>Actinomycetota</taxon>
        <taxon>Actinomycetes</taxon>
        <taxon>Micrococcales</taxon>
        <taxon>Intrasporangiaceae</taxon>
        <taxon>Janibacter</taxon>
    </lineage>
</organism>
<dbReference type="PATRIC" id="fig|1210046.3.peg.2477"/>
<feature type="compositionally biased region" description="Basic and acidic residues" evidence="1">
    <location>
        <begin position="87"/>
        <end position="98"/>
    </location>
</feature>
<name>K1EME8_9MICO</name>
<evidence type="ECO:0000313" key="4">
    <source>
        <dbReference type="Proteomes" id="UP000004474"/>
    </source>
</evidence>
<dbReference type="InterPro" id="IPR043763">
    <property type="entry name" value="DUF5709"/>
</dbReference>
<evidence type="ECO:0000259" key="2">
    <source>
        <dbReference type="Pfam" id="PF18970"/>
    </source>
</evidence>
<gene>
    <name evidence="3" type="ORF">B277_12871</name>
</gene>
<protein>
    <recommendedName>
        <fullName evidence="2">DUF5709 domain-containing protein</fullName>
    </recommendedName>
</protein>
<accession>K1EME8</accession>
<feature type="region of interest" description="Disordered" evidence="1">
    <location>
        <begin position="1"/>
        <end position="155"/>
    </location>
</feature>
<reference evidence="3 4" key="1">
    <citation type="journal article" date="2012" name="J. Bacteriol.">
        <title>Genome Sequence of Janibacter hoylei MTCC8307, Isolated from the Stratospheric Air.</title>
        <authorList>
            <person name="Pawar S.P."/>
            <person name="Dhotre D.P."/>
            <person name="Shetty S.A."/>
            <person name="Chowdhury S.P."/>
            <person name="Chaudhari B.L."/>
            <person name="Shouche Y.S."/>
        </authorList>
    </citation>
    <scope>NUCLEOTIDE SEQUENCE [LARGE SCALE GENOMIC DNA]</scope>
    <source>
        <strain evidence="3 4">PVAS-1</strain>
    </source>
</reference>
<comment type="caution">
    <text evidence="3">The sequence shown here is derived from an EMBL/GenBank/DDBJ whole genome shotgun (WGS) entry which is preliminary data.</text>
</comment>
<dbReference type="AlphaFoldDB" id="K1EME8"/>
<proteinExistence type="predicted"/>